<dbReference type="InParanoid" id="A8NWL7"/>
<dbReference type="GeneID" id="6013480"/>
<feature type="compositionally biased region" description="Low complexity" evidence="1">
    <location>
        <begin position="182"/>
        <end position="269"/>
    </location>
</feature>
<evidence type="ECO:0000256" key="1">
    <source>
        <dbReference type="SAM" id="MobiDB-lite"/>
    </source>
</evidence>
<feature type="compositionally biased region" description="Acidic residues" evidence="1">
    <location>
        <begin position="353"/>
        <end position="419"/>
    </location>
</feature>
<dbReference type="EMBL" id="AACS02000005">
    <property type="protein sequence ID" value="EAU84543.2"/>
    <property type="molecule type" value="Genomic_DNA"/>
</dbReference>
<dbReference type="Pfam" id="PF14474">
    <property type="entry name" value="RTC4"/>
    <property type="match status" value="1"/>
</dbReference>
<proteinExistence type="predicted"/>
<dbReference type="HOGENOM" id="CLU_377661_0_0_1"/>
<feature type="compositionally biased region" description="Gly residues" evidence="1">
    <location>
        <begin position="425"/>
        <end position="435"/>
    </location>
</feature>
<dbReference type="Proteomes" id="UP000001861">
    <property type="component" value="Unassembled WGS sequence"/>
</dbReference>
<dbReference type="OMA" id="ANDAPWV"/>
<organism evidence="3 4">
    <name type="scientific">Coprinopsis cinerea (strain Okayama-7 / 130 / ATCC MYA-4618 / FGSC 9003)</name>
    <name type="common">Inky cap fungus</name>
    <name type="synonym">Hormographiella aspergillata</name>
    <dbReference type="NCBI Taxonomy" id="240176"/>
    <lineage>
        <taxon>Eukaryota</taxon>
        <taxon>Fungi</taxon>
        <taxon>Dikarya</taxon>
        <taxon>Basidiomycota</taxon>
        <taxon>Agaricomycotina</taxon>
        <taxon>Agaricomycetes</taxon>
        <taxon>Agaricomycetidae</taxon>
        <taxon>Agaricales</taxon>
        <taxon>Agaricineae</taxon>
        <taxon>Psathyrellaceae</taxon>
        <taxon>Coprinopsis</taxon>
    </lineage>
</organism>
<gene>
    <name evidence="3" type="ORF">CC1G_00062</name>
</gene>
<dbReference type="InterPro" id="IPR028094">
    <property type="entry name" value="RTC4_C"/>
</dbReference>
<reference evidence="3 4" key="1">
    <citation type="journal article" date="2010" name="Proc. Natl. Acad. Sci. U.S.A.">
        <title>Insights into evolution of multicellular fungi from the assembled chromosomes of the mushroom Coprinopsis cinerea (Coprinus cinereus).</title>
        <authorList>
            <person name="Stajich J.E."/>
            <person name="Wilke S.K."/>
            <person name="Ahren D."/>
            <person name="Au C.H."/>
            <person name="Birren B.W."/>
            <person name="Borodovsky M."/>
            <person name="Burns C."/>
            <person name="Canback B."/>
            <person name="Casselton L.A."/>
            <person name="Cheng C.K."/>
            <person name="Deng J."/>
            <person name="Dietrich F.S."/>
            <person name="Fargo D.C."/>
            <person name="Farman M.L."/>
            <person name="Gathman A.C."/>
            <person name="Goldberg J."/>
            <person name="Guigo R."/>
            <person name="Hoegger P.J."/>
            <person name="Hooker J.B."/>
            <person name="Huggins A."/>
            <person name="James T.Y."/>
            <person name="Kamada T."/>
            <person name="Kilaru S."/>
            <person name="Kodira C."/>
            <person name="Kues U."/>
            <person name="Kupfer D."/>
            <person name="Kwan H.S."/>
            <person name="Lomsadze A."/>
            <person name="Li W."/>
            <person name="Lilly W.W."/>
            <person name="Ma L.J."/>
            <person name="Mackey A.J."/>
            <person name="Manning G."/>
            <person name="Martin F."/>
            <person name="Muraguchi H."/>
            <person name="Natvig D.O."/>
            <person name="Palmerini H."/>
            <person name="Ramesh M.A."/>
            <person name="Rehmeyer C.J."/>
            <person name="Roe B.A."/>
            <person name="Shenoy N."/>
            <person name="Stanke M."/>
            <person name="Ter-Hovhannisyan V."/>
            <person name="Tunlid A."/>
            <person name="Velagapudi R."/>
            <person name="Vision T.J."/>
            <person name="Zeng Q."/>
            <person name="Zolan M.E."/>
            <person name="Pukkila P.J."/>
        </authorList>
    </citation>
    <scope>NUCLEOTIDE SEQUENCE [LARGE SCALE GENOMIC DNA]</scope>
    <source>
        <strain evidence="4">Okayama-7 / 130 / ATCC MYA-4618 / FGSC 9003</strain>
    </source>
</reference>
<accession>A8NWL7</accession>
<feature type="region of interest" description="Disordered" evidence="1">
    <location>
        <begin position="98"/>
        <end position="468"/>
    </location>
</feature>
<feature type="compositionally biased region" description="Basic and acidic residues" evidence="1">
    <location>
        <begin position="163"/>
        <end position="181"/>
    </location>
</feature>
<dbReference type="KEGG" id="cci:CC1G_00062"/>
<sequence length="734" mass="79770">MGVTWKPWAMLGLSEGSRRYRRFLDRLRKITIKHLNPTKRWSFQNHNACQVALTEIMEANPEIRWDKFDGPWLPKQLVIQYLDNATGYALRQAKKLQLEQSDSEELSELVASEDESDMEVPKKSSNKRRRRDEESEESDQETRPPLKRLRKPDGTTAATKSKTNSDKKSHSKRAEAKEKPKSAQPKPSKPMSNSTASATTTAVSKAGSKATPKSSAKSAKSTFRPSTTASKAGSDSASKSKSHSVSAATIAKSKSASKPADSLKALSAAIPKASEAAPPKIKIRIPRPRTDPTPAAPPAAHSRVLRSRSAKQLILPDSSESESDEDMPLSVIFMAKKQKVPAGDGKESKGMDDNGEGEGDEGEGEGSEGEGESSEGEGEGSEGEGEGSEGEGEGDEGEGEGDEGDGEGSEGDGEGSEGEGDGHGNEGSSGEGNEGGGDESEEKKGDGKDDDDDGINDGESEEDENALHPNVYKKLPKWCFSCRKAGIDHKFPDPIPDSILQLLSSRLRFLDQGRSVLMLECDICRELKFEEDTAEIIALFTDRGWPVDPDFSALPGRVIELYDEALKFITGEESIEDHFLYTALENLVPKHKGISILNKGRATQEVSAFMRAGYYGEPGTSVISSTIQHLFGNLPILKMYKANSPLLAHRFVQYFINAWVINRLIADDLGITELEALAVTEESAPNGFILHRNVDYDSFDRGIRHAVRRFEAAASGTASTGKARPRPMPMGSRK</sequence>
<evidence type="ECO:0000259" key="2">
    <source>
        <dbReference type="Pfam" id="PF14474"/>
    </source>
</evidence>
<feature type="domain" description="Restriction of telomere capping protein 4 C-terminal" evidence="2">
    <location>
        <begin position="581"/>
        <end position="691"/>
    </location>
</feature>
<evidence type="ECO:0000313" key="3">
    <source>
        <dbReference type="EMBL" id="EAU84543.2"/>
    </source>
</evidence>
<protein>
    <recommendedName>
        <fullName evidence="2">Restriction of telomere capping protein 4 C-terminal domain-containing protein</fullName>
    </recommendedName>
</protein>
<comment type="caution">
    <text evidence="3">The sequence shown here is derived from an EMBL/GenBank/DDBJ whole genome shotgun (WGS) entry which is preliminary data.</text>
</comment>
<evidence type="ECO:0000313" key="4">
    <source>
        <dbReference type="Proteomes" id="UP000001861"/>
    </source>
</evidence>
<dbReference type="VEuPathDB" id="FungiDB:CC1G_00062"/>
<dbReference type="AlphaFoldDB" id="A8NWL7"/>
<feature type="compositionally biased region" description="Acidic residues" evidence="1">
    <location>
        <begin position="101"/>
        <end position="118"/>
    </location>
</feature>
<keyword evidence="4" id="KW-1185">Reference proteome</keyword>
<feature type="compositionally biased region" description="Acidic residues" evidence="1">
    <location>
        <begin position="448"/>
        <end position="464"/>
    </location>
</feature>
<feature type="region of interest" description="Disordered" evidence="1">
    <location>
        <begin position="714"/>
        <end position="734"/>
    </location>
</feature>
<dbReference type="RefSeq" id="XP_001836926.2">
    <property type="nucleotide sequence ID" value="XM_001836874.2"/>
</dbReference>
<name>A8NWL7_COPC7</name>